<evidence type="ECO:0000313" key="1">
    <source>
        <dbReference type="EMBL" id="KKL26135.1"/>
    </source>
</evidence>
<accession>A0A0F9BW57</accession>
<feature type="non-terminal residue" evidence="1">
    <location>
        <position position="1"/>
    </location>
</feature>
<protein>
    <recommendedName>
        <fullName evidence="2">DUF927 domain-containing protein</fullName>
    </recommendedName>
</protein>
<dbReference type="EMBL" id="LAZR01035946">
    <property type="protein sequence ID" value="KKL26135.1"/>
    <property type="molecule type" value="Genomic_DNA"/>
</dbReference>
<gene>
    <name evidence="1" type="ORF">LCGC14_2398310</name>
</gene>
<proteinExistence type="predicted"/>
<name>A0A0F9BW57_9ZZZZ</name>
<organism evidence="1">
    <name type="scientific">marine sediment metagenome</name>
    <dbReference type="NCBI Taxonomy" id="412755"/>
    <lineage>
        <taxon>unclassified sequences</taxon>
        <taxon>metagenomes</taxon>
        <taxon>ecological metagenomes</taxon>
    </lineage>
</organism>
<dbReference type="AlphaFoldDB" id="A0A0F9BW57"/>
<evidence type="ECO:0008006" key="2">
    <source>
        <dbReference type="Google" id="ProtNLM"/>
    </source>
</evidence>
<sequence length="485" mass="54695">ALFKGEDLNHPVNFKKRCFQLGNYQFKGTAHDLESIIEFETAREIGKAVYRPDHCGWVKKAGLYLFRNGGLDPQGNRLDCDSEGVVWRGLTGWQAVQFHQGDSEGSGDIPSLSKATMDPCGLIDLMEANYSGNMAIRLACAWVIASFFAHHLSQIFGNTFPLLFITGQLQSGKTTLCEWLSAMAGLTTRGYSFSVGTEVGLERGSFYYSSLPFWLDEYRNSDKNKGKESFFRSAYDRQMGLKGVRQDFGVRGGSIRAAIMVSGQDTPTDLALQQRFITIRLKKKRSGVNYDQLQLMKADMSGILPGLVRQFSRKYPDIVVAVKKMRGHLSEQKVDDRTSVTYAIVMGLYDQIVRENHRDFFDFVVQHGKASFEEKEVDKPTHQFLLGLQELKDKIFNTSVRAVSGCLAIYFQGAYGAYQTMMRQRGQEVTWKRATLLEEFAEQDCFVEKARSVRMGGQNVKCLILNPAEDDLIQDLYDAANKEGE</sequence>
<reference evidence="1" key="1">
    <citation type="journal article" date="2015" name="Nature">
        <title>Complex archaea that bridge the gap between prokaryotes and eukaryotes.</title>
        <authorList>
            <person name="Spang A."/>
            <person name="Saw J.H."/>
            <person name="Jorgensen S.L."/>
            <person name="Zaremba-Niedzwiedzka K."/>
            <person name="Martijn J."/>
            <person name="Lind A.E."/>
            <person name="van Eijk R."/>
            <person name="Schleper C."/>
            <person name="Guy L."/>
            <person name="Ettema T.J."/>
        </authorList>
    </citation>
    <scope>NUCLEOTIDE SEQUENCE</scope>
</reference>
<comment type="caution">
    <text evidence="1">The sequence shown here is derived from an EMBL/GenBank/DDBJ whole genome shotgun (WGS) entry which is preliminary data.</text>
</comment>